<name>K1MB05_9LACO</name>
<dbReference type="EMBL" id="AGZG01000096">
    <property type="protein sequence ID" value="EKB64776.1"/>
    <property type="molecule type" value="Genomic_DNA"/>
</dbReference>
<dbReference type="AlphaFoldDB" id="K1MB05"/>
<sequence>MLDHMLFNRLKWFNIKDDAESIEIDGKTWQAFPKNVKINDTATALPIGNIGHGTYGVIGVSISNYGKIYIIRTDAGPIAIKSDAVISENWGGNTSLIRLYQRLRSLFYPRREVA</sequence>
<protein>
    <submittedName>
        <fullName evidence="1">Uncharacterized protein</fullName>
    </submittedName>
</protein>
<dbReference type="HOGENOM" id="CLU_153815_0_0_9"/>
<dbReference type="Proteomes" id="UP000004722">
    <property type="component" value="Unassembled WGS sequence"/>
</dbReference>
<evidence type="ECO:0000313" key="2">
    <source>
        <dbReference type="Proteomes" id="UP000004722"/>
    </source>
</evidence>
<accession>K1MB05</accession>
<gene>
    <name evidence="1" type="ORF">HMPREF9249_01691</name>
</gene>
<reference evidence="1 2" key="1">
    <citation type="submission" date="2012-07" db="EMBL/GenBank/DDBJ databases">
        <title>The Genome Sequence of Lactobacillus crispatus FB077-07.</title>
        <authorList>
            <consortium name="The Broad Institute Genome Sequencing Platform"/>
            <person name="Earl A."/>
            <person name="Ward D."/>
            <person name="Feldgarden M."/>
            <person name="Gevers D."/>
            <person name="Saerens B."/>
            <person name="Vaneechoutte M."/>
            <person name="Walker B."/>
            <person name="Young S.K."/>
            <person name="Zeng Q."/>
            <person name="Gargeya S."/>
            <person name="Fitzgerald M."/>
            <person name="Haas B."/>
            <person name="Abouelleil A."/>
            <person name="Alvarado L."/>
            <person name="Arachchi H.M."/>
            <person name="Berlin A.M."/>
            <person name="Chapman S.B."/>
            <person name="Goldberg J."/>
            <person name="Griggs A."/>
            <person name="Gujja S."/>
            <person name="Hansen M."/>
            <person name="Howarth C."/>
            <person name="Imamovic A."/>
            <person name="Larimer J."/>
            <person name="McCowen C."/>
            <person name="Montmayeur A."/>
            <person name="Murphy C."/>
            <person name="Neiman D."/>
            <person name="Pearson M."/>
            <person name="Priest M."/>
            <person name="Roberts A."/>
            <person name="Saif S."/>
            <person name="Shea T."/>
            <person name="Sisk P."/>
            <person name="Sykes S."/>
            <person name="Wortman J."/>
            <person name="Nusbaum C."/>
            <person name="Birren B."/>
        </authorList>
    </citation>
    <scope>NUCLEOTIDE SEQUENCE [LARGE SCALE GENOMIC DNA]</scope>
    <source>
        <strain evidence="1 2">FB077-07</strain>
    </source>
</reference>
<proteinExistence type="predicted"/>
<dbReference type="OrthoDB" id="2334656at2"/>
<organism evidence="1 2">
    <name type="scientific">Lactobacillus crispatus FB077-07</name>
    <dbReference type="NCBI Taxonomy" id="883092"/>
    <lineage>
        <taxon>Bacteria</taxon>
        <taxon>Bacillati</taxon>
        <taxon>Bacillota</taxon>
        <taxon>Bacilli</taxon>
        <taxon>Lactobacillales</taxon>
        <taxon>Lactobacillaceae</taxon>
        <taxon>Lactobacillus</taxon>
    </lineage>
</organism>
<evidence type="ECO:0000313" key="1">
    <source>
        <dbReference type="EMBL" id="EKB64776.1"/>
    </source>
</evidence>
<comment type="caution">
    <text evidence="1">The sequence shown here is derived from an EMBL/GenBank/DDBJ whole genome shotgun (WGS) entry which is preliminary data.</text>
</comment>
<dbReference type="RefSeq" id="WP_005729632.1">
    <property type="nucleotide sequence ID" value="NZ_JH932273.1"/>
</dbReference>